<evidence type="ECO:0000256" key="5">
    <source>
        <dbReference type="ARBA" id="ARBA00022970"/>
    </source>
</evidence>
<keyword evidence="5" id="KW-0029">Amino-acid transport</keyword>
<dbReference type="InterPro" id="IPR027417">
    <property type="entry name" value="P-loop_NTPase"/>
</dbReference>
<evidence type="ECO:0000256" key="4">
    <source>
        <dbReference type="ARBA" id="ARBA00022840"/>
    </source>
</evidence>
<dbReference type="GO" id="GO:0016887">
    <property type="term" value="F:ATP hydrolysis activity"/>
    <property type="evidence" value="ECO:0007669"/>
    <property type="project" value="InterPro"/>
</dbReference>
<dbReference type="PROSITE" id="PS00211">
    <property type="entry name" value="ABC_TRANSPORTER_1"/>
    <property type="match status" value="1"/>
</dbReference>
<dbReference type="SUPFAM" id="SSF52540">
    <property type="entry name" value="P-loop containing nucleoside triphosphate hydrolases"/>
    <property type="match status" value="1"/>
</dbReference>
<keyword evidence="2" id="KW-0813">Transport</keyword>
<evidence type="ECO:0000256" key="3">
    <source>
        <dbReference type="ARBA" id="ARBA00022741"/>
    </source>
</evidence>
<evidence type="ECO:0000256" key="2">
    <source>
        <dbReference type="ARBA" id="ARBA00022448"/>
    </source>
</evidence>
<dbReference type="GO" id="GO:0015807">
    <property type="term" value="P:L-amino acid transport"/>
    <property type="evidence" value="ECO:0007669"/>
    <property type="project" value="TreeGrafter"/>
</dbReference>
<evidence type="ECO:0000256" key="1">
    <source>
        <dbReference type="ARBA" id="ARBA00005417"/>
    </source>
</evidence>
<dbReference type="Pfam" id="PF00005">
    <property type="entry name" value="ABC_tran"/>
    <property type="match status" value="1"/>
</dbReference>
<feature type="domain" description="ABC transporter" evidence="6">
    <location>
        <begin position="4"/>
        <end position="236"/>
    </location>
</feature>
<dbReference type="PANTHER" id="PTHR43820">
    <property type="entry name" value="HIGH-AFFINITY BRANCHED-CHAIN AMINO ACID TRANSPORT ATP-BINDING PROTEIN LIVF"/>
    <property type="match status" value="1"/>
</dbReference>
<dbReference type="SMART" id="SM00382">
    <property type="entry name" value="AAA"/>
    <property type="match status" value="1"/>
</dbReference>
<dbReference type="CDD" id="cd03224">
    <property type="entry name" value="ABC_TM1139_LivF_branched"/>
    <property type="match status" value="1"/>
</dbReference>
<dbReference type="GO" id="GO:0015658">
    <property type="term" value="F:branched-chain amino acid transmembrane transporter activity"/>
    <property type="evidence" value="ECO:0007669"/>
    <property type="project" value="TreeGrafter"/>
</dbReference>
<organism evidence="7">
    <name type="scientific">Fervidicoccus fontis</name>
    <dbReference type="NCBI Taxonomy" id="683846"/>
    <lineage>
        <taxon>Archaea</taxon>
        <taxon>Thermoproteota</taxon>
        <taxon>Thermoprotei</taxon>
        <taxon>Fervidicoccales</taxon>
        <taxon>Fervidicoccaceae</taxon>
        <taxon>Fervidicoccus</taxon>
    </lineage>
</organism>
<evidence type="ECO:0000313" key="7">
    <source>
        <dbReference type="EMBL" id="HGZ60415.1"/>
    </source>
</evidence>
<protein>
    <submittedName>
        <fullName evidence="7">ABC transporter ATP-binding protein</fullName>
    </submittedName>
</protein>
<comment type="caution">
    <text evidence="7">The sequence shown here is derived from an EMBL/GenBank/DDBJ whole genome shotgun (WGS) entry which is preliminary data.</text>
</comment>
<name>A0A7J3SMB9_9CREN</name>
<accession>A0A7J3SMB9</accession>
<reference evidence="7" key="1">
    <citation type="journal article" date="2020" name="mSystems">
        <title>Genome- and Community-Level Interaction Insights into Carbon Utilization and Element Cycling Functions of Hydrothermarchaeota in Hydrothermal Sediment.</title>
        <authorList>
            <person name="Zhou Z."/>
            <person name="Liu Y."/>
            <person name="Xu W."/>
            <person name="Pan J."/>
            <person name="Luo Z.H."/>
            <person name="Li M."/>
        </authorList>
    </citation>
    <scope>NUCLEOTIDE SEQUENCE [LARGE SCALE GENOMIC DNA]</scope>
    <source>
        <strain evidence="7">SpSt-885</strain>
    </source>
</reference>
<dbReference type="InterPro" id="IPR052156">
    <property type="entry name" value="BCAA_Transport_ATP-bd_LivF"/>
</dbReference>
<dbReference type="InterPro" id="IPR003593">
    <property type="entry name" value="AAA+_ATPase"/>
</dbReference>
<dbReference type="PANTHER" id="PTHR43820:SF4">
    <property type="entry name" value="HIGH-AFFINITY BRANCHED-CHAIN AMINO ACID TRANSPORT ATP-BINDING PROTEIN LIVF"/>
    <property type="match status" value="1"/>
</dbReference>
<keyword evidence="4 7" id="KW-0067">ATP-binding</keyword>
<comment type="similarity">
    <text evidence="1">Belongs to the ABC transporter superfamily.</text>
</comment>
<proteinExistence type="inferred from homology"/>
<dbReference type="GO" id="GO:0005524">
    <property type="term" value="F:ATP binding"/>
    <property type="evidence" value="ECO:0007669"/>
    <property type="project" value="UniProtKB-KW"/>
</dbReference>
<dbReference type="Gene3D" id="3.40.50.300">
    <property type="entry name" value="P-loop containing nucleotide triphosphate hydrolases"/>
    <property type="match status" value="1"/>
</dbReference>
<evidence type="ECO:0000259" key="6">
    <source>
        <dbReference type="PROSITE" id="PS50893"/>
    </source>
</evidence>
<keyword evidence="3" id="KW-0547">Nucleotide-binding</keyword>
<gene>
    <name evidence="7" type="ORF">ENW83_04330</name>
</gene>
<dbReference type="PROSITE" id="PS50893">
    <property type="entry name" value="ABC_TRANSPORTER_2"/>
    <property type="match status" value="1"/>
</dbReference>
<dbReference type="InterPro" id="IPR017871">
    <property type="entry name" value="ABC_transporter-like_CS"/>
</dbReference>
<dbReference type="InterPro" id="IPR003439">
    <property type="entry name" value="ABC_transporter-like_ATP-bd"/>
</dbReference>
<sequence>MNLLQLNNICVRYGDVEVIRDLSLAVEDGTITSLVGSNGAGKSSLLKAISGIIPSSKGNILFEGQDITHLPPHLRVNLGIIQIPEGRHIFPYMNVLENLELGSISPRAKANRKENLDKVFSIFPRLGERKKQLAGTLSGGEQQMLAIARGLMSNPRLLMLDEPSLGLAPIIVKEIFFNLLEIHKSGITILLVEQDVKSSLDIADKGYVLENGRVVMSGLAKEILASDKIRKAYLGM</sequence>
<dbReference type="AlphaFoldDB" id="A0A7J3SMB9"/>
<dbReference type="EMBL" id="DTLS01000124">
    <property type="protein sequence ID" value="HGZ60415.1"/>
    <property type="molecule type" value="Genomic_DNA"/>
</dbReference>